<accession>A0A812QCM5</accession>
<organism evidence="3 4">
    <name type="scientific">Symbiodinium pilosum</name>
    <name type="common">Dinoflagellate</name>
    <dbReference type="NCBI Taxonomy" id="2952"/>
    <lineage>
        <taxon>Eukaryota</taxon>
        <taxon>Sar</taxon>
        <taxon>Alveolata</taxon>
        <taxon>Dinophyceae</taxon>
        <taxon>Suessiales</taxon>
        <taxon>Symbiodiniaceae</taxon>
        <taxon>Symbiodinium</taxon>
    </lineage>
</organism>
<dbReference type="Proteomes" id="UP000649617">
    <property type="component" value="Unassembled WGS sequence"/>
</dbReference>
<reference evidence="3" key="1">
    <citation type="submission" date="2021-02" db="EMBL/GenBank/DDBJ databases">
        <authorList>
            <person name="Dougan E. K."/>
            <person name="Rhodes N."/>
            <person name="Thang M."/>
            <person name="Chan C."/>
        </authorList>
    </citation>
    <scope>NUCLEOTIDE SEQUENCE</scope>
</reference>
<evidence type="ECO:0000256" key="1">
    <source>
        <dbReference type="ARBA" id="ARBA00010876"/>
    </source>
</evidence>
<dbReference type="SUPFAM" id="SSF55120">
    <property type="entry name" value="Pseudouridine synthase"/>
    <property type="match status" value="1"/>
</dbReference>
<dbReference type="OrthoDB" id="428753at2759"/>
<dbReference type="GO" id="GO:0003723">
    <property type="term" value="F:RNA binding"/>
    <property type="evidence" value="ECO:0007669"/>
    <property type="project" value="InterPro"/>
</dbReference>
<dbReference type="GO" id="GO:0000455">
    <property type="term" value="P:enzyme-directed rRNA pseudouridine synthesis"/>
    <property type="evidence" value="ECO:0007669"/>
    <property type="project" value="TreeGrafter"/>
</dbReference>
<dbReference type="PANTHER" id="PTHR21600:SF87">
    <property type="entry name" value="RNA PSEUDOURIDYLATE SYNTHASE DOMAIN-CONTAINING PROTEIN 1"/>
    <property type="match status" value="1"/>
</dbReference>
<dbReference type="InterPro" id="IPR020103">
    <property type="entry name" value="PsdUridine_synth_cat_dom_sf"/>
</dbReference>
<keyword evidence="4" id="KW-1185">Reference proteome</keyword>
<dbReference type="EMBL" id="CAJNIZ010016825">
    <property type="protein sequence ID" value="CAE7390189.1"/>
    <property type="molecule type" value="Genomic_DNA"/>
</dbReference>
<dbReference type="InterPro" id="IPR006145">
    <property type="entry name" value="PsdUridine_synth_RsuA/RluA"/>
</dbReference>
<proteinExistence type="inferred from homology"/>
<protein>
    <submittedName>
        <fullName evidence="3">SRCAP protein</fullName>
    </submittedName>
</protein>
<dbReference type="AlphaFoldDB" id="A0A812QCM5"/>
<evidence type="ECO:0000313" key="4">
    <source>
        <dbReference type="Proteomes" id="UP000649617"/>
    </source>
</evidence>
<name>A0A812QCM5_SYMPI</name>
<feature type="domain" description="Pseudouridine synthase RsuA/RluA-like" evidence="2">
    <location>
        <begin position="200"/>
        <end position="351"/>
    </location>
</feature>
<dbReference type="GO" id="GO:0009982">
    <property type="term" value="F:pseudouridine synthase activity"/>
    <property type="evidence" value="ECO:0007669"/>
    <property type="project" value="InterPro"/>
</dbReference>
<dbReference type="Pfam" id="PF00849">
    <property type="entry name" value="PseudoU_synth_2"/>
    <property type="match status" value="1"/>
</dbReference>
<sequence length="356" mass="39818">MGCQECSNIAWAYAMLQLFHGPLLVALQNFAFKAMPSFDSQAVSNLVWAFAKLLILDEPLMASSALRFAECMLESTPQNRSYQHDLGACRAAFQKHTIHLCKRHPEAPLLHEFAAEFVLKVDAIMQGAHRTLASKTQFRWAFAYTSTLSPGLRWALMQRLSSIGARVDRITSQMPPQTVVAPRHLCAALPRVLVNARGMAVVFKPPGWEVDGPHSEPGSQSFLSDFVRQEFPLHYLPTLPEFQYGFVHRLDVPSSGLILVGNTFEGLYSLRLQINTFSISREYAVLCHGTTPASFTECNIPIDLVARRSLTGSQESSDRGSVALTWFKFMMHGRVEWRQLSLASIRIHTGRGGRLL</sequence>
<comment type="similarity">
    <text evidence="1">Belongs to the pseudouridine synthase RluA family.</text>
</comment>
<gene>
    <name evidence="3" type="primary">SRCAP</name>
    <name evidence="3" type="ORF">SPIL2461_LOCUS9568</name>
</gene>
<dbReference type="PANTHER" id="PTHR21600">
    <property type="entry name" value="MITOCHONDRIAL RNA PSEUDOURIDINE SYNTHASE"/>
    <property type="match status" value="1"/>
</dbReference>
<dbReference type="InterPro" id="IPR050188">
    <property type="entry name" value="RluA_PseudoU_synthase"/>
</dbReference>
<evidence type="ECO:0000259" key="2">
    <source>
        <dbReference type="Pfam" id="PF00849"/>
    </source>
</evidence>
<dbReference type="Gene3D" id="3.30.2350.10">
    <property type="entry name" value="Pseudouridine synthase"/>
    <property type="match status" value="1"/>
</dbReference>
<evidence type="ECO:0000313" key="3">
    <source>
        <dbReference type="EMBL" id="CAE7390189.1"/>
    </source>
</evidence>
<comment type="caution">
    <text evidence="3">The sequence shown here is derived from an EMBL/GenBank/DDBJ whole genome shotgun (WGS) entry which is preliminary data.</text>
</comment>